<feature type="domain" description="Phosphoadenosine phosphosulphate reductase" evidence="13">
    <location>
        <begin position="152"/>
        <end position="227"/>
    </location>
</feature>
<keyword evidence="5 14" id="KW-0808">Transferase</keyword>
<accession>A0ABR2X2H0</accession>
<dbReference type="GO" id="GO:0003919">
    <property type="term" value="F:FMN adenylyltransferase activity"/>
    <property type="evidence" value="ECO:0007669"/>
    <property type="project" value="UniProtKB-EC"/>
</dbReference>
<gene>
    <name evidence="14" type="primary">FAD1</name>
    <name evidence="14" type="ORF">K7432_001777</name>
</gene>
<sequence length="256" mass="29383">MVEFKKDLVSTGYHINGRDCFDFELIYKRVYELTQLTTRLGRQTLEALQIMERAYVLYGLEGLAISFNGGKDCTVLLHLLAAVIYQCHNEKGGTPNNFPQHKIKAVYIRTPQPFDEVEEFVKICVRRYGLDLISTPGPMKQGLQTYLDRRPEVKGVLVGTRRTDPHGAKLSHFLPTDPGWPTMMRIHPIIDWEYCDIWDFLLSLDVPYCSLYDLGYTSLGCVNNTLPNPNLKNDERPCGFNPAWKLIHGDQERDGR</sequence>
<proteinExistence type="predicted"/>
<dbReference type="InterPro" id="IPR014729">
    <property type="entry name" value="Rossmann-like_a/b/a_fold"/>
</dbReference>
<keyword evidence="3" id="KW-0285">Flavoprotein</keyword>
<dbReference type="PANTHER" id="PTHR23293">
    <property type="entry name" value="FAD SYNTHETASE-RELATED FMN ADENYLYLTRANSFERASE"/>
    <property type="match status" value="1"/>
</dbReference>
<evidence type="ECO:0000256" key="12">
    <source>
        <dbReference type="ARBA" id="ARBA00049494"/>
    </source>
</evidence>
<keyword evidence="9" id="KW-0067">ATP-binding</keyword>
<evidence type="ECO:0000256" key="2">
    <source>
        <dbReference type="ARBA" id="ARBA00012393"/>
    </source>
</evidence>
<keyword evidence="7" id="KW-0547">Nucleotide-binding</keyword>
<keyword evidence="15" id="KW-1185">Reference proteome</keyword>
<feature type="domain" description="Phosphoadenosine phosphosulphate reductase" evidence="13">
    <location>
        <begin position="63"/>
        <end position="141"/>
    </location>
</feature>
<dbReference type="PANTHER" id="PTHR23293:SF9">
    <property type="entry name" value="FAD SYNTHASE"/>
    <property type="match status" value="1"/>
</dbReference>
<evidence type="ECO:0000313" key="14">
    <source>
        <dbReference type="EMBL" id="KAK9767964.1"/>
    </source>
</evidence>
<comment type="pathway">
    <text evidence="1">Cofactor biosynthesis; FAD biosynthesis; FAD from FMN: step 1/1.</text>
</comment>
<evidence type="ECO:0000256" key="5">
    <source>
        <dbReference type="ARBA" id="ARBA00022679"/>
    </source>
</evidence>
<dbReference type="SUPFAM" id="SSF52402">
    <property type="entry name" value="Adenine nucleotide alpha hydrolases-like"/>
    <property type="match status" value="1"/>
</dbReference>
<dbReference type="Pfam" id="PF01507">
    <property type="entry name" value="PAPS_reduct"/>
    <property type="match status" value="2"/>
</dbReference>
<protein>
    <recommendedName>
        <fullName evidence="2">FAD synthase</fullName>
        <ecNumber evidence="2">2.7.7.2</ecNumber>
    </recommendedName>
    <alternativeName>
        <fullName evidence="10">FAD pyrophosphorylase</fullName>
    </alternativeName>
    <alternativeName>
        <fullName evidence="11">FMN adenylyltransferase</fullName>
    </alternativeName>
</protein>
<evidence type="ECO:0000256" key="6">
    <source>
        <dbReference type="ARBA" id="ARBA00022695"/>
    </source>
</evidence>
<comment type="catalytic activity">
    <reaction evidence="12">
        <text>FMN + ATP + H(+) = FAD + diphosphate</text>
        <dbReference type="Rhea" id="RHEA:17237"/>
        <dbReference type="ChEBI" id="CHEBI:15378"/>
        <dbReference type="ChEBI" id="CHEBI:30616"/>
        <dbReference type="ChEBI" id="CHEBI:33019"/>
        <dbReference type="ChEBI" id="CHEBI:57692"/>
        <dbReference type="ChEBI" id="CHEBI:58210"/>
        <dbReference type="EC" id="2.7.7.2"/>
    </reaction>
</comment>
<evidence type="ECO:0000259" key="13">
    <source>
        <dbReference type="Pfam" id="PF01507"/>
    </source>
</evidence>
<evidence type="ECO:0000256" key="9">
    <source>
        <dbReference type="ARBA" id="ARBA00022840"/>
    </source>
</evidence>
<evidence type="ECO:0000256" key="3">
    <source>
        <dbReference type="ARBA" id="ARBA00022630"/>
    </source>
</evidence>
<evidence type="ECO:0000256" key="1">
    <source>
        <dbReference type="ARBA" id="ARBA00004726"/>
    </source>
</evidence>
<dbReference type="CDD" id="cd23948">
    <property type="entry name" value="FAD_synthase"/>
    <property type="match status" value="1"/>
</dbReference>
<evidence type="ECO:0000256" key="8">
    <source>
        <dbReference type="ARBA" id="ARBA00022827"/>
    </source>
</evidence>
<evidence type="ECO:0000256" key="10">
    <source>
        <dbReference type="ARBA" id="ARBA00031145"/>
    </source>
</evidence>
<keyword evidence="8" id="KW-0274">FAD</keyword>
<keyword evidence="4" id="KW-0288">FMN</keyword>
<evidence type="ECO:0000313" key="15">
    <source>
        <dbReference type="Proteomes" id="UP001479436"/>
    </source>
</evidence>
<organism evidence="14 15">
    <name type="scientific">Basidiobolus ranarum</name>
    <dbReference type="NCBI Taxonomy" id="34480"/>
    <lineage>
        <taxon>Eukaryota</taxon>
        <taxon>Fungi</taxon>
        <taxon>Fungi incertae sedis</taxon>
        <taxon>Zoopagomycota</taxon>
        <taxon>Entomophthoromycotina</taxon>
        <taxon>Basidiobolomycetes</taxon>
        <taxon>Basidiobolales</taxon>
        <taxon>Basidiobolaceae</taxon>
        <taxon>Basidiobolus</taxon>
    </lineage>
</organism>
<dbReference type="EMBL" id="JASJQH010000043">
    <property type="protein sequence ID" value="KAK9767964.1"/>
    <property type="molecule type" value="Genomic_DNA"/>
</dbReference>
<evidence type="ECO:0000256" key="11">
    <source>
        <dbReference type="ARBA" id="ARBA00031871"/>
    </source>
</evidence>
<dbReference type="InterPro" id="IPR002500">
    <property type="entry name" value="PAPS_reduct_dom"/>
</dbReference>
<dbReference type="EC" id="2.7.7.2" evidence="2"/>
<reference evidence="14 15" key="1">
    <citation type="submission" date="2023-04" db="EMBL/GenBank/DDBJ databases">
        <title>Genome of Basidiobolus ranarum AG-B5.</title>
        <authorList>
            <person name="Stajich J.E."/>
            <person name="Carter-House D."/>
            <person name="Gryganskyi A."/>
        </authorList>
    </citation>
    <scope>NUCLEOTIDE SEQUENCE [LARGE SCALE GENOMIC DNA]</scope>
    <source>
        <strain evidence="14 15">AG-B5</strain>
    </source>
</reference>
<dbReference type="Proteomes" id="UP001479436">
    <property type="component" value="Unassembled WGS sequence"/>
</dbReference>
<evidence type="ECO:0000256" key="4">
    <source>
        <dbReference type="ARBA" id="ARBA00022643"/>
    </source>
</evidence>
<keyword evidence="6 14" id="KW-0548">Nucleotidyltransferase</keyword>
<comment type="caution">
    <text evidence="14">The sequence shown here is derived from an EMBL/GenBank/DDBJ whole genome shotgun (WGS) entry which is preliminary data.</text>
</comment>
<dbReference type="Gene3D" id="3.40.50.620">
    <property type="entry name" value="HUPs"/>
    <property type="match status" value="1"/>
</dbReference>
<evidence type="ECO:0000256" key="7">
    <source>
        <dbReference type="ARBA" id="ARBA00022741"/>
    </source>
</evidence>
<name>A0ABR2X2H0_9FUNG</name>